<evidence type="ECO:0000313" key="1">
    <source>
        <dbReference type="EMBL" id="AWX93950.1"/>
    </source>
</evidence>
<organism evidence="1 2">
    <name type="scientific">Paracoccus mutanolyticus</name>
    <dbReference type="NCBI Taxonomy" id="1499308"/>
    <lineage>
        <taxon>Bacteria</taxon>
        <taxon>Pseudomonadati</taxon>
        <taxon>Pseudomonadota</taxon>
        <taxon>Alphaproteobacteria</taxon>
        <taxon>Rhodobacterales</taxon>
        <taxon>Paracoccaceae</taxon>
        <taxon>Paracoccus</taxon>
    </lineage>
</organism>
<gene>
    <name evidence="1" type="ORF">DPM13_15890</name>
</gene>
<protein>
    <submittedName>
        <fullName evidence="1">Uncharacterized protein</fullName>
    </submittedName>
</protein>
<sequence length="69" mass="7491">MLAKPFGILPGASLLADQALEAVVDANMRRSPEPTADQVQEAEAIMIATHAATARHPRLRRDSSRSIRI</sequence>
<accession>A0ABM6WTE7</accession>
<proteinExistence type="predicted"/>
<keyword evidence="2" id="KW-1185">Reference proteome</keyword>
<dbReference type="EMBL" id="CP030239">
    <property type="protein sequence ID" value="AWX93950.1"/>
    <property type="molecule type" value="Genomic_DNA"/>
</dbReference>
<evidence type="ECO:0000313" key="2">
    <source>
        <dbReference type="Proteomes" id="UP000249922"/>
    </source>
</evidence>
<dbReference type="RefSeq" id="WP_112888372.1">
    <property type="nucleotide sequence ID" value="NZ_CP030239.1"/>
</dbReference>
<reference evidence="1 2" key="1">
    <citation type="submission" date="2018-06" db="EMBL/GenBank/DDBJ databases">
        <title>Complete genome sequence of Paracoccus mutanolyticus strain RSP-02 isolated from cellulosic waste.</title>
        <authorList>
            <person name="Amrutha R.N."/>
            <person name="Shrivastav A."/>
            <person name="Buddana S.K."/>
            <person name="Deshpande U."/>
            <person name="Prakasham R.S."/>
        </authorList>
    </citation>
    <scope>NUCLEOTIDE SEQUENCE [LARGE SCALE GENOMIC DNA]</scope>
    <source>
        <strain evidence="1 2">RSP-02</strain>
    </source>
</reference>
<name>A0ABM6WTE7_9RHOB</name>
<dbReference type="Proteomes" id="UP000249922">
    <property type="component" value="Chromosome"/>
</dbReference>